<dbReference type="Proteomes" id="UP000256970">
    <property type="component" value="Unassembled WGS sequence"/>
</dbReference>
<feature type="region of interest" description="Disordered" evidence="4">
    <location>
        <begin position="1116"/>
        <end position="1142"/>
    </location>
</feature>
<feature type="region of interest" description="Disordered" evidence="4">
    <location>
        <begin position="572"/>
        <end position="592"/>
    </location>
</feature>
<dbReference type="InterPro" id="IPR019775">
    <property type="entry name" value="WD40_repeat_CS"/>
</dbReference>
<evidence type="ECO:0000313" key="5">
    <source>
        <dbReference type="EMBL" id="SZX74964.1"/>
    </source>
</evidence>
<organism evidence="5 6">
    <name type="scientific">Tetradesmus obliquus</name>
    <name type="common">Green alga</name>
    <name type="synonym">Acutodesmus obliquus</name>
    <dbReference type="NCBI Taxonomy" id="3088"/>
    <lineage>
        <taxon>Eukaryota</taxon>
        <taxon>Viridiplantae</taxon>
        <taxon>Chlorophyta</taxon>
        <taxon>core chlorophytes</taxon>
        <taxon>Chlorophyceae</taxon>
        <taxon>CS clade</taxon>
        <taxon>Sphaeropleales</taxon>
        <taxon>Scenedesmaceae</taxon>
        <taxon>Tetradesmus</taxon>
    </lineage>
</organism>
<keyword evidence="2" id="KW-0677">Repeat</keyword>
<dbReference type="PANTHER" id="PTHR46007">
    <property type="entry name" value="MEDIATOR OF RNA POLYMERASE II TRANSCRIPTION SUBUNIT 12"/>
    <property type="match status" value="1"/>
</dbReference>
<keyword evidence="6" id="KW-1185">Reference proteome</keyword>
<feature type="compositionally biased region" description="Low complexity" evidence="4">
    <location>
        <begin position="382"/>
        <end position="397"/>
    </location>
</feature>
<dbReference type="GO" id="GO:0003713">
    <property type="term" value="F:transcription coactivator activity"/>
    <property type="evidence" value="ECO:0007669"/>
    <property type="project" value="TreeGrafter"/>
</dbReference>
<reference evidence="5 6" key="1">
    <citation type="submission" date="2016-10" db="EMBL/GenBank/DDBJ databases">
        <authorList>
            <person name="Cai Z."/>
        </authorList>
    </citation>
    <scope>NUCLEOTIDE SEQUENCE [LARGE SCALE GENOMIC DNA]</scope>
</reference>
<protein>
    <submittedName>
        <fullName evidence="5">Uncharacterized protein</fullName>
    </submittedName>
</protein>
<feature type="region of interest" description="Disordered" evidence="4">
    <location>
        <begin position="912"/>
        <end position="960"/>
    </location>
</feature>
<feature type="compositionally biased region" description="Low complexity" evidence="4">
    <location>
        <begin position="405"/>
        <end position="415"/>
    </location>
</feature>
<feature type="region of interest" description="Disordered" evidence="4">
    <location>
        <begin position="2489"/>
        <end position="2509"/>
    </location>
</feature>
<feature type="compositionally biased region" description="Polar residues" evidence="4">
    <location>
        <begin position="2007"/>
        <end position="2025"/>
    </location>
</feature>
<evidence type="ECO:0000313" key="6">
    <source>
        <dbReference type="Proteomes" id="UP000256970"/>
    </source>
</evidence>
<feature type="compositionally biased region" description="Polar residues" evidence="4">
    <location>
        <begin position="1320"/>
        <end position="1330"/>
    </location>
</feature>
<feature type="region of interest" description="Disordered" evidence="4">
    <location>
        <begin position="382"/>
        <end position="470"/>
    </location>
</feature>
<feature type="region of interest" description="Disordered" evidence="4">
    <location>
        <begin position="730"/>
        <end position="773"/>
    </location>
</feature>
<dbReference type="InterPro" id="IPR001680">
    <property type="entry name" value="WD40_rpt"/>
</dbReference>
<feature type="region of interest" description="Disordered" evidence="4">
    <location>
        <begin position="1236"/>
        <end position="1271"/>
    </location>
</feature>
<feature type="compositionally biased region" description="Low complexity" evidence="4">
    <location>
        <begin position="1236"/>
        <end position="1256"/>
    </location>
</feature>
<feature type="compositionally biased region" description="Low complexity" evidence="4">
    <location>
        <begin position="273"/>
        <end position="292"/>
    </location>
</feature>
<dbReference type="Gene3D" id="2.130.10.10">
    <property type="entry name" value="YVTN repeat-like/Quinoprotein amine dehydrogenase"/>
    <property type="match status" value="2"/>
</dbReference>
<dbReference type="InterPro" id="IPR051647">
    <property type="entry name" value="Mediator_comp_sub12"/>
</dbReference>
<feature type="region of interest" description="Disordered" evidence="4">
    <location>
        <begin position="1295"/>
        <end position="1331"/>
    </location>
</feature>
<evidence type="ECO:0000256" key="1">
    <source>
        <dbReference type="ARBA" id="ARBA00022574"/>
    </source>
</evidence>
<evidence type="ECO:0000256" key="2">
    <source>
        <dbReference type="ARBA" id="ARBA00022737"/>
    </source>
</evidence>
<dbReference type="InterPro" id="IPR015943">
    <property type="entry name" value="WD40/YVTN_repeat-like_dom_sf"/>
</dbReference>
<feature type="region of interest" description="Disordered" evidence="4">
    <location>
        <begin position="255"/>
        <end position="292"/>
    </location>
</feature>
<sequence>MHCVQALWGPVAPHTSITSLGIDSAEKCFTGAEDGSVVCWEQHISSADDVSRSAEGLQPVALLLQHTHPVVALLPGLLDANGSSCVLSMDADGWVCLWDSSSWCCLDMQRAAPLPPGVTPVLLNMPDQQHVCIVIPAAPQQQQQQQQQQAAQQQHLLQAAAAGHAPMMLVLRWRSLALVAAPLVTPLGLVAVTTSSPGGSSSSSSEADAVVAAVALETAPALAPTAADTVVLAVTRSGVMFAGSMAGSSRHEVWPRPLATGGSTAPLTHSCLRASRSGGSSRLSSSSGTAGSSSAKDLQLQLLLVQHNSWRLLVCSSFSSTTGLPLAWQQVAGQQYNAQQLLLQLSDVTPFAPFAVQQQQQRSASRLSKGSDNNRVRFSCAASSSGSSCEDGSLSSCDEGDSDSDNSSSSVTSSSCNRCTSGRQQRRSRAGRADEQQQPVRILGGALMVQQQQQQEAGSSSSSGARSSSSQGQACDVAVVVWNNLGVQQLWQVSAPLNSSSSNPNNECGAEQQQQQQQQQQVLLQTLRLHPWPEAAAVQALLKQAARVLAAVSDSHRAYAAVSQHQLQLGSSSIPAAQQQQQQQHSVLPGSRHAGDWHVHVCRLVPHHHAHHHHHHHHHSSHHSSSSSHQAGVKLRQQQGSWKGPWSRQLLYGSSSSSDAAVTRRESGAAGHCAADESQQETSQKQADLAAAAAAAAGSSSSFVFSAAAAGLGYDESALCCSPSSYSQPFSMPTTATASSTQQQQQQQQQQAEGVQTSSRKRPAADGADAASGLSDAGIGGAAAGDECGAAAGVSKQQRTMDRGDVRQQQAAAARAAAAVQDWQQQQVSAMLLLGSDCPGLLQLAVLLASGSLLLYDLAAYCMPGAAWQASCCRVACGHVGEVTTHLEVLFRCPPQDLIACSGAADAAGAGNSSQGVRQPLSRSGSGSSSSHGWGGSAAAGEQHARQQQQQQVGGSPCRLSEWSERPVGGGAVPLLLTGGTDGSVRAWDLRRGSLGQPWMAVHPHTAPVSSIVLPPVSSRLPWSGCILSVAADGSIGMACLARGACLRSFTGWAWGLPSQLAWSTSRGLLAAGGFDAAGQWQVCVWDAYTGHMDRQLAGPPAHMLMASLSQELTSSMRHLKRTQQQQQQQAGSGSGAHLASAGGSADVAGAGGLAAGSSSSRASLDAGYGAAAHELLSGSGGNAAAAAAAAAAAQFVPRLQLVDHSSGPIKALHSSMRDVLLLDIDLQQLLQQLEAHTRQQQRSSSSRQRQQQQQQHAGSRGSVSIDGESWLPAGAISRPGSIDLGYMQGGMESAAAASGSPHAHTPAAAGAAADPGLSRQGSGHSSCSQLSAAAERALRAAAHAGGSHAPQQRRQLAPAVALALQALCVLHRWGCDGQLDEQLAALLLEAGLAAAVPLVQQQQQQQPGAVRASCAWSARPSLDDHSTAAAGAAAGAAAAAAAAASGGFGGGASSRGMSPSGLEHVAAGASLAVGSPASSPPAAASSSQQLQAQQQHSYFNVPAALPAAINSSSSSSELQHEQLLARQLAQLLQDPPVTGPQLLRCCPCLSQEVLLSGNGAMALALPAARAAAAAGTLQQQQQQVAPSGVLLRAAPSLLSCRLLALTSLAKWLMAGLPSRTACNACSGAITLYALTLPELLAKQSCTASSTAGKAQAQKTTAAAAAAEPARSGAALVDLCLIASTSLAAGGLLAEAAQLLLAALLHPAPAGTFPLPALPAAQQQQQQRQDAGPQLVQAYPAPLDLTEQQQQQVVFVAGSAAAASCWPPAVLQLAVAYQWDQMHATHHHQQQQQQPPQLLSLERLPDWLPLLVLSAAAAVSHPHEVPGELLAAVSACLIDVLLGAAPGPASCTAAGWLGQLLRGGAWGTWRPYVGKPAYLMHRLCALVERLGSSSSSLKDARAAASAALHATHWVPTHPQPATPTATAAAAGGPGSWHDHSSSSSSSRSGAASGFLAEQPAAIADPAVLNSSSSGGGSLQQQQQQQQQPHVEGGLFLSADLLVRPASQPGSSRNSSPGQHIRSSSPLQVAAAGFGSFTAGSNNSSSSGGGAFAVSRGSGSSLFGAAGSQQPGEVLTSSLTGVRYSYSSGSGSGNAAAATATAGARVPNLHEPAAGMHVQQQQHGQMQQLVPAAVAVGRGALVGWLRCVLDLLAGLTLVDPGAVLNELSHKLADPSADHSSSLPLVMSGVARLLQRPGERHVLLPHLGYAAALAVQALDPARPSLRAAMAQPVTALVKELTSSFPQVACHSSSLQLAVGSSRPLGVRPKDAAAAAAAGVVAWSGCDPVAGFASKAAGAGSAPGLHVAGELMQAAAVAVFDMNGGTKRKVLLLPVLLLQQQHQGSHLGASAAVSASLSSASLVSNSSSSAAVQAGAGGLARLQQQLPGGIAGLWSGAEGCGGGSGSNAAAAAALPVAGGSCSSLSSISAADAADAAAYSYSSLADAAQQQQQRMAAPSSSNRPAALRNMLTSSSTLTRAEAAMVQHWFGGEAAGDTASSHTPSSAAAAHANGAAHDSSAAAGAAGSQLMQPPAGNGYAPGWTAQDPHASKPAAAAGSSQCWGVARLHAARGSHYPSSTGAHLPLMSAEDAASGVAAVAFNPAGDAVAAFIEGCCCCVVWSTAGSWTQRLASLGSSKPSSHLPHAYIAVLTAAAFRQLARAQSASGQQAARSYGGLQGAAHSLQQQQQQGSSGVGEMSRWQLKWTVERLIELHYQGRHCATMEVTM</sequence>
<feature type="compositionally biased region" description="Low complexity" evidence="4">
    <location>
        <begin position="498"/>
        <end position="515"/>
    </location>
</feature>
<feature type="compositionally biased region" description="Low complexity" evidence="4">
    <location>
        <begin position="1978"/>
        <end position="1987"/>
    </location>
</feature>
<feature type="region of interest" description="Disordered" evidence="4">
    <location>
        <begin position="2528"/>
        <end position="2550"/>
    </location>
</feature>
<feature type="region of interest" description="Disordered" evidence="4">
    <location>
        <begin position="608"/>
        <end position="684"/>
    </location>
</feature>
<dbReference type="PROSITE" id="PS50082">
    <property type="entry name" value="WD_REPEATS_2"/>
    <property type="match status" value="1"/>
</dbReference>
<dbReference type="SUPFAM" id="SSF50978">
    <property type="entry name" value="WD40 repeat-like"/>
    <property type="match status" value="2"/>
</dbReference>
<feature type="repeat" description="WD" evidence="3">
    <location>
        <begin position="975"/>
        <end position="998"/>
    </location>
</feature>
<feature type="compositionally biased region" description="Low complexity" evidence="4">
    <location>
        <begin position="2494"/>
        <end position="2509"/>
    </location>
</feature>
<gene>
    <name evidence="5" type="ORF">BQ4739_LOCUS15281</name>
</gene>
<name>A0A383WD77_TETOB</name>
<feature type="region of interest" description="Disordered" evidence="4">
    <location>
        <begin position="2004"/>
        <end position="2025"/>
    </location>
</feature>
<dbReference type="PROSITE" id="PS00678">
    <property type="entry name" value="WD_REPEATS_1"/>
    <property type="match status" value="1"/>
</dbReference>
<feature type="compositionally biased region" description="Low complexity" evidence="4">
    <location>
        <begin position="922"/>
        <end position="932"/>
    </location>
</feature>
<dbReference type="InterPro" id="IPR036322">
    <property type="entry name" value="WD40_repeat_dom_sf"/>
</dbReference>
<evidence type="ECO:0000256" key="3">
    <source>
        <dbReference type="PROSITE-ProRule" id="PRU00221"/>
    </source>
</evidence>
<feature type="compositionally biased region" description="Low complexity" evidence="4">
    <location>
        <begin position="742"/>
        <end position="751"/>
    </location>
</feature>
<feature type="compositionally biased region" description="Low complexity" evidence="4">
    <location>
        <begin position="1941"/>
        <end position="1952"/>
    </location>
</feature>
<feature type="compositionally biased region" description="Low complexity" evidence="4">
    <location>
        <begin position="1124"/>
        <end position="1142"/>
    </location>
</feature>
<feature type="compositionally biased region" description="Polar residues" evidence="4">
    <location>
        <begin position="730"/>
        <end position="741"/>
    </location>
</feature>
<evidence type="ECO:0000256" key="4">
    <source>
        <dbReference type="SAM" id="MobiDB-lite"/>
    </source>
</evidence>
<dbReference type="PANTHER" id="PTHR46007:SF8">
    <property type="entry name" value="C2H2-TYPE DOMAIN-CONTAINING PROTEIN"/>
    <property type="match status" value="1"/>
</dbReference>
<feature type="compositionally biased region" description="Low complexity" evidence="4">
    <location>
        <begin position="939"/>
        <end position="952"/>
    </location>
</feature>
<dbReference type="STRING" id="3088.A0A383WD77"/>
<feature type="compositionally biased region" description="Basic residues" evidence="4">
    <location>
        <begin position="608"/>
        <end position="622"/>
    </location>
</feature>
<feature type="compositionally biased region" description="Low complexity" evidence="4">
    <location>
        <begin position="1295"/>
        <end position="1314"/>
    </location>
</feature>
<feature type="compositionally biased region" description="Low complexity" evidence="4">
    <location>
        <begin position="450"/>
        <end position="470"/>
    </location>
</feature>
<proteinExistence type="predicted"/>
<dbReference type="GO" id="GO:0016592">
    <property type="term" value="C:mediator complex"/>
    <property type="evidence" value="ECO:0007669"/>
    <property type="project" value="TreeGrafter"/>
</dbReference>
<feature type="region of interest" description="Disordered" evidence="4">
    <location>
        <begin position="496"/>
        <end position="515"/>
    </location>
</feature>
<accession>A0A383WD77</accession>
<feature type="region of interest" description="Disordered" evidence="4">
    <location>
        <begin position="1966"/>
        <end position="1990"/>
    </location>
</feature>
<dbReference type="EMBL" id="FNXT01001221">
    <property type="protein sequence ID" value="SZX74964.1"/>
    <property type="molecule type" value="Genomic_DNA"/>
</dbReference>
<keyword evidence="1 3" id="KW-0853">WD repeat</keyword>
<feature type="region of interest" description="Disordered" evidence="4">
    <location>
        <begin position="1913"/>
        <end position="1952"/>
    </location>
</feature>
<dbReference type="GO" id="GO:0045944">
    <property type="term" value="P:positive regulation of transcription by RNA polymerase II"/>
    <property type="evidence" value="ECO:0007669"/>
    <property type="project" value="TreeGrafter"/>
</dbReference>